<proteinExistence type="predicted"/>
<dbReference type="PROSITE" id="PS51625">
    <property type="entry name" value="SAM_MT_TRMB"/>
    <property type="match status" value="1"/>
</dbReference>
<dbReference type="Proteomes" id="UP000601435">
    <property type="component" value="Unassembled WGS sequence"/>
</dbReference>
<comment type="catalytic activity">
    <reaction evidence="1">
        <text>guanosine(46) in tRNA + S-adenosyl-L-methionine = N(7)-methylguanosine(46) in tRNA + S-adenosyl-L-homocysteine</text>
        <dbReference type="Rhea" id="RHEA:42708"/>
        <dbReference type="Rhea" id="RHEA-COMP:10188"/>
        <dbReference type="Rhea" id="RHEA-COMP:10189"/>
        <dbReference type="ChEBI" id="CHEBI:57856"/>
        <dbReference type="ChEBI" id="CHEBI:59789"/>
        <dbReference type="ChEBI" id="CHEBI:74269"/>
        <dbReference type="ChEBI" id="CHEBI:74480"/>
        <dbReference type="EC" id="2.1.1.33"/>
    </reaction>
</comment>
<evidence type="ECO:0000256" key="5">
    <source>
        <dbReference type="ARBA" id="ARBA00022691"/>
    </source>
</evidence>
<dbReference type="OrthoDB" id="446773at2759"/>
<dbReference type="GO" id="GO:0008176">
    <property type="term" value="F:tRNA (guanine(46)-N7)-methyltransferase activity"/>
    <property type="evidence" value="ECO:0007669"/>
    <property type="project" value="UniProtKB-EC"/>
</dbReference>
<dbReference type="Gene3D" id="3.40.50.150">
    <property type="entry name" value="Vaccinia Virus protein VP39"/>
    <property type="match status" value="1"/>
</dbReference>
<sequence>GNANIELAELLKQLRESGGQVQTVSINFPDPHLLPPDRDRRVVRGSLVELLAQHLPAEAEVLFQSDLALLVDEARSAFSLHGCFRVTPWVREEMGGETYRRSLHPAQDLVATERQKVARLERSRALPAHSLEQDVDKLLEEMRASS</sequence>
<evidence type="ECO:0000256" key="2">
    <source>
        <dbReference type="ARBA" id="ARBA00011977"/>
    </source>
</evidence>
<reference evidence="7" key="1">
    <citation type="submission" date="2021-02" db="EMBL/GenBank/DDBJ databases">
        <authorList>
            <person name="Dougan E. K."/>
            <person name="Rhodes N."/>
            <person name="Thang M."/>
            <person name="Chan C."/>
        </authorList>
    </citation>
    <scope>NUCLEOTIDE SEQUENCE</scope>
</reference>
<evidence type="ECO:0000313" key="7">
    <source>
        <dbReference type="EMBL" id="CAE7512244.1"/>
    </source>
</evidence>
<name>A0A812T989_9DINO</name>
<dbReference type="EC" id="2.1.1.33" evidence="2"/>
<keyword evidence="8" id="KW-1185">Reference proteome</keyword>
<evidence type="ECO:0000256" key="1">
    <source>
        <dbReference type="ARBA" id="ARBA00000142"/>
    </source>
</evidence>
<dbReference type="PANTHER" id="PTHR23417:SF21">
    <property type="entry name" value="TRNA (GUANINE-N(7)-)-METHYLTRANSFERASE"/>
    <property type="match status" value="1"/>
</dbReference>
<keyword evidence="3" id="KW-0489">Methyltransferase</keyword>
<organism evidence="7 8">
    <name type="scientific">Symbiodinium necroappetens</name>
    <dbReference type="NCBI Taxonomy" id="1628268"/>
    <lineage>
        <taxon>Eukaryota</taxon>
        <taxon>Sar</taxon>
        <taxon>Alveolata</taxon>
        <taxon>Dinophyceae</taxon>
        <taxon>Suessiales</taxon>
        <taxon>Symbiodiniaceae</taxon>
        <taxon>Symbiodinium</taxon>
    </lineage>
</organism>
<dbReference type="AlphaFoldDB" id="A0A812T989"/>
<dbReference type="EMBL" id="CAJNJA010023520">
    <property type="protein sequence ID" value="CAE7512244.1"/>
    <property type="molecule type" value="Genomic_DNA"/>
</dbReference>
<evidence type="ECO:0000256" key="4">
    <source>
        <dbReference type="ARBA" id="ARBA00022679"/>
    </source>
</evidence>
<dbReference type="Pfam" id="PF02390">
    <property type="entry name" value="Methyltransf_4"/>
    <property type="match status" value="1"/>
</dbReference>
<dbReference type="InterPro" id="IPR003358">
    <property type="entry name" value="tRNA_(Gua-N-7)_MeTrfase_Trmb"/>
</dbReference>
<protein>
    <recommendedName>
        <fullName evidence="2">tRNA (guanine(46)-N(7))-methyltransferase</fullName>
        <ecNumber evidence="2">2.1.1.33</ecNumber>
    </recommendedName>
</protein>
<dbReference type="InterPro" id="IPR029063">
    <property type="entry name" value="SAM-dependent_MTases_sf"/>
</dbReference>
<keyword evidence="6" id="KW-0819">tRNA processing</keyword>
<comment type="caution">
    <text evidence="7">The sequence shown here is derived from an EMBL/GenBank/DDBJ whole genome shotgun (WGS) entry which is preliminary data.</text>
</comment>
<keyword evidence="5" id="KW-0949">S-adenosyl-L-methionine</keyword>
<feature type="non-terminal residue" evidence="7">
    <location>
        <position position="1"/>
    </location>
</feature>
<accession>A0A812T989</accession>
<keyword evidence="4" id="KW-0808">Transferase</keyword>
<evidence type="ECO:0000256" key="3">
    <source>
        <dbReference type="ARBA" id="ARBA00022603"/>
    </source>
</evidence>
<evidence type="ECO:0000256" key="6">
    <source>
        <dbReference type="ARBA" id="ARBA00022694"/>
    </source>
</evidence>
<dbReference type="PANTHER" id="PTHR23417">
    <property type="entry name" value="3-DEOXY-D-MANNO-OCTULOSONIC-ACID TRANSFERASE/TRNA GUANINE-N 7 - -METHYLTRANSFERASE"/>
    <property type="match status" value="1"/>
</dbReference>
<gene>
    <name evidence="7" type="primary">trmB</name>
    <name evidence="7" type="ORF">SNEC2469_LOCUS14632</name>
</gene>
<dbReference type="GO" id="GO:0043527">
    <property type="term" value="C:tRNA methyltransferase complex"/>
    <property type="evidence" value="ECO:0007669"/>
    <property type="project" value="TreeGrafter"/>
</dbReference>
<evidence type="ECO:0000313" key="8">
    <source>
        <dbReference type="Proteomes" id="UP000601435"/>
    </source>
</evidence>